<dbReference type="SUPFAM" id="SSF81296">
    <property type="entry name" value="E set domains"/>
    <property type="match status" value="1"/>
</dbReference>
<dbReference type="Pfam" id="PF00756">
    <property type="entry name" value="Esterase"/>
    <property type="match status" value="1"/>
</dbReference>
<dbReference type="InterPro" id="IPR021764">
    <property type="entry name" value="Enterochelin_esterase_N"/>
</dbReference>
<reference evidence="6" key="1">
    <citation type="submission" date="2021-10" db="EMBL/GenBank/DDBJ databases">
        <title>Novel species in genus Arthrobacter.</title>
        <authorList>
            <person name="Liu Y."/>
        </authorList>
    </citation>
    <scope>NUCLEOTIDE SEQUENCE</scope>
    <source>
        <strain evidence="6">Zg-Y462</strain>
        <strain evidence="8">zg-Y462</strain>
    </source>
</reference>
<comment type="subcellular location">
    <subcellularLocation>
        <location evidence="1">Cytoplasm</location>
    </subcellularLocation>
</comment>
<dbReference type="PANTHER" id="PTHR48098:SF3">
    <property type="entry name" value="IRON(III) ENTEROBACTIN ESTERASE"/>
    <property type="match status" value="1"/>
</dbReference>
<dbReference type="GO" id="GO:0006826">
    <property type="term" value="P:iron ion transport"/>
    <property type="evidence" value="ECO:0007669"/>
    <property type="project" value="InterPro"/>
</dbReference>
<sequence length="373" mass="39977">MEADPQGCPEFRAATFLYREDGPGAPPEAVILSANALVDHRNPAATEFTPLSGSAATRAGLWALTLRMPQDWEASYRITSSPAGLPVPWRTAADRRTVRIAANAGGRDSRNPHVGAAMDGTPTSVLRLPGAPAAPWLAAPTPGHTGPVPRLQELWVPDTLAGRMRKVWLYAPPATGGSVQGLPLVLLHDGQVWARYQNLQATLDSAIRCGALPPVCVALIDSADVETRSRELSGPVGTVDFLGRDLLPVLRGRLPVSPRAEDTVVSGASYGGLAALWQVARYPDLIGKALAQSPSLWRYDLAAYLMPVKDRVRIRMQAGRYESTVHEPAAHLAQVLGEAGADVGFRSITGGHDWAWWSPWLIRGLAEVLEDGN</sequence>
<dbReference type="GO" id="GO:0005975">
    <property type="term" value="P:carbohydrate metabolic process"/>
    <property type="evidence" value="ECO:0007669"/>
    <property type="project" value="UniProtKB-ARBA"/>
</dbReference>
<dbReference type="Pfam" id="PF11806">
    <property type="entry name" value="Enterochelin_N"/>
    <property type="match status" value="1"/>
</dbReference>
<evidence type="ECO:0000313" key="7">
    <source>
        <dbReference type="EMBL" id="UON93629.1"/>
    </source>
</evidence>
<keyword evidence="8" id="KW-1185">Reference proteome</keyword>
<evidence type="ECO:0000256" key="4">
    <source>
        <dbReference type="ARBA" id="ARBA00024201"/>
    </source>
</evidence>
<organism evidence="6 9">
    <name type="scientific">Arthrobacter zhangbolii</name>
    <dbReference type="NCBI Taxonomy" id="2886936"/>
    <lineage>
        <taxon>Bacteria</taxon>
        <taxon>Bacillati</taxon>
        <taxon>Actinomycetota</taxon>
        <taxon>Actinomycetes</taxon>
        <taxon>Micrococcales</taxon>
        <taxon>Micrococcaceae</taxon>
        <taxon>Arthrobacter</taxon>
    </lineage>
</organism>
<name>A0A9X1M5N3_9MICC</name>
<dbReference type="Proteomes" id="UP000829758">
    <property type="component" value="Chromosome"/>
</dbReference>
<dbReference type="InterPro" id="IPR014756">
    <property type="entry name" value="Ig_E-set"/>
</dbReference>
<dbReference type="GO" id="GO:0008849">
    <property type="term" value="F:enterochelin esterase activity"/>
    <property type="evidence" value="ECO:0007669"/>
    <property type="project" value="InterPro"/>
</dbReference>
<dbReference type="EMBL" id="JAJFZT010000001">
    <property type="protein sequence ID" value="MCC3271878.1"/>
    <property type="molecule type" value="Genomic_DNA"/>
</dbReference>
<dbReference type="InterPro" id="IPR029058">
    <property type="entry name" value="AB_hydrolase_fold"/>
</dbReference>
<dbReference type="AlphaFoldDB" id="A0A9X1M5N3"/>
<dbReference type="EMBL" id="CP094984">
    <property type="protein sequence ID" value="UON93629.1"/>
    <property type="molecule type" value="Genomic_DNA"/>
</dbReference>
<evidence type="ECO:0000313" key="9">
    <source>
        <dbReference type="Proteomes" id="UP001155145"/>
    </source>
</evidence>
<evidence type="ECO:0000313" key="6">
    <source>
        <dbReference type="EMBL" id="MCC3271878.1"/>
    </source>
</evidence>
<dbReference type="RefSeq" id="WP_227928088.1">
    <property type="nucleotide sequence ID" value="NZ_CP094984.1"/>
</dbReference>
<dbReference type="Gene3D" id="3.40.50.1820">
    <property type="entry name" value="alpha/beta hydrolase"/>
    <property type="match status" value="1"/>
</dbReference>
<proteinExistence type="inferred from homology"/>
<protein>
    <submittedName>
        <fullName evidence="7">Alpha/beta hydrolase-fold protein</fullName>
    </submittedName>
    <submittedName>
        <fullName evidence="6">DUF3327 domain-containing protein</fullName>
    </submittedName>
</protein>
<dbReference type="PANTHER" id="PTHR48098">
    <property type="entry name" value="ENTEROCHELIN ESTERASE-RELATED"/>
    <property type="match status" value="1"/>
</dbReference>
<evidence type="ECO:0000259" key="5">
    <source>
        <dbReference type="Pfam" id="PF11806"/>
    </source>
</evidence>
<dbReference type="Gene3D" id="2.60.40.10">
    <property type="entry name" value="Immunoglobulins"/>
    <property type="match status" value="1"/>
</dbReference>
<dbReference type="InterPro" id="IPR050583">
    <property type="entry name" value="Mycobacterial_A85_antigen"/>
</dbReference>
<accession>A0A9X1M5N3</accession>
<comment type="similarity">
    <text evidence="4">Belongs to the Fes family.</text>
</comment>
<evidence type="ECO:0000313" key="8">
    <source>
        <dbReference type="Proteomes" id="UP000829758"/>
    </source>
</evidence>
<feature type="domain" description="Enterochelin esterase N-terminal" evidence="5">
    <location>
        <begin position="15"/>
        <end position="136"/>
    </location>
</feature>
<dbReference type="GO" id="GO:0005506">
    <property type="term" value="F:iron ion binding"/>
    <property type="evidence" value="ECO:0007669"/>
    <property type="project" value="InterPro"/>
</dbReference>
<dbReference type="Proteomes" id="UP001155145">
    <property type="component" value="Unassembled WGS sequence"/>
</dbReference>
<dbReference type="GO" id="GO:0005737">
    <property type="term" value="C:cytoplasm"/>
    <property type="evidence" value="ECO:0007669"/>
    <property type="project" value="UniProtKB-SubCell"/>
</dbReference>
<keyword evidence="3 7" id="KW-0378">Hydrolase</keyword>
<dbReference type="InterPro" id="IPR013783">
    <property type="entry name" value="Ig-like_fold"/>
</dbReference>
<dbReference type="SUPFAM" id="SSF53474">
    <property type="entry name" value="alpha/beta-Hydrolases"/>
    <property type="match status" value="1"/>
</dbReference>
<evidence type="ECO:0000256" key="3">
    <source>
        <dbReference type="ARBA" id="ARBA00022801"/>
    </source>
</evidence>
<keyword evidence="2" id="KW-0963">Cytoplasm</keyword>
<dbReference type="InterPro" id="IPR000801">
    <property type="entry name" value="Esterase-like"/>
</dbReference>
<evidence type="ECO:0000256" key="1">
    <source>
        <dbReference type="ARBA" id="ARBA00004496"/>
    </source>
</evidence>
<gene>
    <name evidence="6" type="ORF">LJ755_03930</name>
    <name evidence="7" type="ORF">MUK71_06765</name>
</gene>
<evidence type="ECO:0000256" key="2">
    <source>
        <dbReference type="ARBA" id="ARBA00022490"/>
    </source>
</evidence>